<feature type="non-terminal residue" evidence="1">
    <location>
        <position position="32"/>
    </location>
</feature>
<organism evidence="1">
    <name type="scientific">marine sediment metagenome</name>
    <dbReference type="NCBI Taxonomy" id="412755"/>
    <lineage>
        <taxon>unclassified sequences</taxon>
        <taxon>metagenomes</taxon>
        <taxon>ecological metagenomes</taxon>
    </lineage>
</organism>
<protein>
    <submittedName>
        <fullName evidence="1">Uncharacterized protein</fullName>
    </submittedName>
</protein>
<reference evidence="1" key="1">
    <citation type="journal article" date="2015" name="Nature">
        <title>Complex archaea that bridge the gap between prokaryotes and eukaryotes.</title>
        <authorList>
            <person name="Spang A."/>
            <person name="Saw J.H."/>
            <person name="Jorgensen S.L."/>
            <person name="Zaremba-Niedzwiedzka K."/>
            <person name="Martijn J."/>
            <person name="Lind A.E."/>
            <person name="van Eijk R."/>
            <person name="Schleper C."/>
            <person name="Guy L."/>
            <person name="Ettema T.J."/>
        </authorList>
    </citation>
    <scope>NUCLEOTIDE SEQUENCE</scope>
</reference>
<evidence type="ECO:0000313" key="1">
    <source>
        <dbReference type="EMBL" id="KKM26552.1"/>
    </source>
</evidence>
<name>A0A0F9IGD6_9ZZZZ</name>
<comment type="caution">
    <text evidence="1">The sequence shown here is derived from an EMBL/GenBank/DDBJ whole genome shotgun (WGS) entry which is preliminary data.</text>
</comment>
<accession>A0A0F9IGD6</accession>
<dbReference type="AlphaFoldDB" id="A0A0F9IGD6"/>
<sequence length="32" mass="3814">MAFNWKRFALGIVSFGAAETFKHTRSRKTRWL</sequence>
<gene>
    <name evidence="1" type="ORF">LCGC14_1583580</name>
</gene>
<proteinExistence type="predicted"/>
<dbReference type="EMBL" id="LAZR01012491">
    <property type="protein sequence ID" value="KKM26552.1"/>
    <property type="molecule type" value="Genomic_DNA"/>
</dbReference>